<comment type="caution">
    <text evidence="8">The sequence shown here is derived from an EMBL/GenBank/DDBJ whole genome shotgun (WGS) entry which is preliminary data.</text>
</comment>
<dbReference type="InterPro" id="IPR011250">
    <property type="entry name" value="OMP/PagP_B-barrel"/>
</dbReference>
<dbReference type="PANTHER" id="PTHR34001">
    <property type="entry name" value="BLL7405 PROTEIN"/>
    <property type="match status" value="1"/>
</dbReference>
<dbReference type="Proteomes" id="UP001156905">
    <property type="component" value="Unassembled WGS sequence"/>
</dbReference>
<evidence type="ECO:0000313" key="9">
    <source>
        <dbReference type="Proteomes" id="UP001156905"/>
    </source>
</evidence>
<dbReference type="Gene3D" id="2.40.160.20">
    <property type="match status" value="1"/>
</dbReference>
<gene>
    <name evidence="8" type="ORF">GCM10007857_21380</name>
</gene>
<accession>A0ABQ6AZU8</accession>
<dbReference type="InterPro" id="IPR027385">
    <property type="entry name" value="Beta-barrel_OMP"/>
</dbReference>
<dbReference type="SUPFAM" id="SSF56925">
    <property type="entry name" value="OMPA-like"/>
    <property type="match status" value="1"/>
</dbReference>
<dbReference type="InterPro" id="IPR051692">
    <property type="entry name" value="OMP-like"/>
</dbReference>
<comment type="subcellular location">
    <subcellularLocation>
        <location evidence="1">Cell outer membrane</location>
    </subcellularLocation>
</comment>
<evidence type="ECO:0000256" key="3">
    <source>
        <dbReference type="ARBA" id="ARBA00023136"/>
    </source>
</evidence>
<dbReference type="PANTHER" id="PTHR34001:SF3">
    <property type="entry name" value="BLL7405 PROTEIN"/>
    <property type="match status" value="1"/>
</dbReference>
<evidence type="ECO:0000256" key="4">
    <source>
        <dbReference type="ARBA" id="ARBA00023237"/>
    </source>
</evidence>
<dbReference type="RefSeq" id="WP_284264635.1">
    <property type="nucleotide sequence ID" value="NZ_BSOW01000006.1"/>
</dbReference>
<name>A0ABQ6AZU8_9BRAD</name>
<keyword evidence="3" id="KW-0472">Membrane</keyword>
<sequence length="276" mass="28418">MKRMAIGVATVISLLATSAMAADLTAPKPYVKAPPVVATVYSWTGFYVGGNIGYGWGRSRNSETISNLATGAALFTNTSSNDVNGVIGGGQVGYNWQVQNWVFGIEADIQGSDQKGSSNLVCVGCANDGSDITSTLTQKLSWFGTVRGRAGVLVTPNVLLYGTGGLAYGEFKTGGSITGNGVGGVPVTVVFPGASSTQVGWTVGAGVEGKIGGNWTAKLEYLYMDLGSVSAGPIATTILVPRRTDAGVSYSSAFRDNILRVGVNYQFGGGPVVAKY</sequence>
<protein>
    <submittedName>
        <fullName evidence="8">Outer-membrane immunogenic protein</fullName>
    </submittedName>
</protein>
<proteinExistence type="inferred from homology"/>
<evidence type="ECO:0000256" key="5">
    <source>
        <dbReference type="ARBA" id="ARBA00038306"/>
    </source>
</evidence>
<evidence type="ECO:0000256" key="6">
    <source>
        <dbReference type="SAM" id="SignalP"/>
    </source>
</evidence>
<keyword evidence="9" id="KW-1185">Reference proteome</keyword>
<evidence type="ECO:0000313" key="8">
    <source>
        <dbReference type="EMBL" id="GLR85427.1"/>
    </source>
</evidence>
<evidence type="ECO:0000259" key="7">
    <source>
        <dbReference type="Pfam" id="PF13505"/>
    </source>
</evidence>
<feature type="domain" description="Outer membrane protein beta-barrel" evidence="7">
    <location>
        <begin position="12"/>
        <end position="267"/>
    </location>
</feature>
<reference evidence="9" key="1">
    <citation type="journal article" date="2019" name="Int. J. Syst. Evol. Microbiol.">
        <title>The Global Catalogue of Microorganisms (GCM) 10K type strain sequencing project: providing services to taxonomists for standard genome sequencing and annotation.</title>
        <authorList>
            <consortium name="The Broad Institute Genomics Platform"/>
            <consortium name="The Broad Institute Genome Sequencing Center for Infectious Disease"/>
            <person name="Wu L."/>
            <person name="Ma J."/>
        </authorList>
    </citation>
    <scope>NUCLEOTIDE SEQUENCE [LARGE SCALE GENOMIC DNA]</scope>
    <source>
        <strain evidence="9">NBRC 102520</strain>
    </source>
</reference>
<evidence type="ECO:0000256" key="1">
    <source>
        <dbReference type="ARBA" id="ARBA00004442"/>
    </source>
</evidence>
<comment type="similarity">
    <text evidence="5">Belongs to the Omp25/RopB family.</text>
</comment>
<feature type="chain" id="PRO_5046929303" evidence="6">
    <location>
        <begin position="22"/>
        <end position="276"/>
    </location>
</feature>
<keyword evidence="4" id="KW-0998">Cell outer membrane</keyword>
<dbReference type="EMBL" id="BSOW01000006">
    <property type="protein sequence ID" value="GLR85427.1"/>
    <property type="molecule type" value="Genomic_DNA"/>
</dbReference>
<feature type="signal peptide" evidence="6">
    <location>
        <begin position="1"/>
        <end position="21"/>
    </location>
</feature>
<dbReference type="Pfam" id="PF13505">
    <property type="entry name" value="OMP_b-brl"/>
    <property type="match status" value="1"/>
</dbReference>
<organism evidence="8 9">
    <name type="scientific">Bradyrhizobium iriomotense</name>
    <dbReference type="NCBI Taxonomy" id="441950"/>
    <lineage>
        <taxon>Bacteria</taxon>
        <taxon>Pseudomonadati</taxon>
        <taxon>Pseudomonadota</taxon>
        <taxon>Alphaproteobacteria</taxon>
        <taxon>Hyphomicrobiales</taxon>
        <taxon>Nitrobacteraceae</taxon>
        <taxon>Bradyrhizobium</taxon>
    </lineage>
</organism>
<evidence type="ECO:0000256" key="2">
    <source>
        <dbReference type="ARBA" id="ARBA00022729"/>
    </source>
</evidence>
<keyword evidence="2 6" id="KW-0732">Signal</keyword>